<evidence type="ECO:0000313" key="3">
    <source>
        <dbReference type="EMBL" id="MRH08793.1"/>
    </source>
</evidence>
<dbReference type="EMBL" id="NGQC01000024">
    <property type="protein sequence ID" value="OYT04080.1"/>
    <property type="molecule type" value="Genomic_DNA"/>
</dbReference>
<dbReference type="AlphaFoldDB" id="A0A073JNA4"/>
<evidence type="ECO:0000313" key="9">
    <source>
        <dbReference type="EMBL" id="OYS69903.1"/>
    </source>
</evidence>
<name>A0A073JNA4_LIMRT</name>
<protein>
    <submittedName>
        <fullName evidence="1">Uncharacterized protein</fullName>
    </submittedName>
</protein>
<dbReference type="EMBL" id="QAZN01000001">
    <property type="protein sequence ID" value="PTV05404.1"/>
    <property type="molecule type" value="Genomic_DNA"/>
</dbReference>
<dbReference type="Proteomes" id="UP000194219">
    <property type="component" value="Unassembled WGS sequence"/>
</dbReference>
<accession>A0A073JNA4</accession>
<evidence type="ECO:0000313" key="5">
    <source>
        <dbReference type="EMBL" id="OJI10203.1"/>
    </source>
</evidence>
<sequence>MFKKKNCPTSNSQKNATNAYQKGYDQAVKDYKALEPFRKYPQRIINVTNKFIKGKMHALRDYVDGYEDAKQQLSQK</sequence>
<evidence type="ECO:0000313" key="17">
    <source>
        <dbReference type="Proteomes" id="UP000194286"/>
    </source>
</evidence>
<dbReference type="EMBL" id="MIMU01000172">
    <property type="protein sequence ID" value="OTA80391.1"/>
    <property type="molecule type" value="Genomic_DNA"/>
</dbReference>
<dbReference type="Proteomes" id="UP000587270">
    <property type="component" value="Unassembled WGS sequence"/>
</dbReference>
<dbReference type="Proteomes" id="UP000460207">
    <property type="component" value="Unassembled WGS sequence"/>
</dbReference>
<dbReference type="RefSeq" id="WP_003676341.1">
    <property type="nucleotide sequence ID" value="NZ_CAKMAY010000006.1"/>
</dbReference>
<evidence type="ECO:0000313" key="16">
    <source>
        <dbReference type="Proteomes" id="UP000194219"/>
    </source>
</evidence>
<reference evidence="7 17" key="2">
    <citation type="submission" date="2016-09" db="EMBL/GenBank/DDBJ databases">
        <title>Lactobacillus reuteri KLR3005, genome sequencing and assembly.</title>
        <authorList>
            <person name="Lee J.-Y."/>
            <person name="Kim E.B."/>
            <person name="Choi Y.-J."/>
        </authorList>
    </citation>
    <scope>NUCLEOTIDE SEQUENCE [LARGE SCALE GENOMIC DNA]</scope>
    <source>
        <strain evidence="7 17">KLR3005</strain>
    </source>
</reference>
<reference evidence="8 16" key="3">
    <citation type="submission" date="2016-09" db="EMBL/GenBank/DDBJ databases">
        <title>Lactobacillus reuteri KLR3006, genome sequencing and assembly.</title>
        <authorList>
            <person name="Lee J.-Y."/>
            <person name="Kim E.B."/>
            <person name="Choi Y.-J."/>
        </authorList>
    </citation>
    <scope>NUCLEOTIDE SEQUENCE [LARGE SCALE GENOMIC DNA]</scope>
    <source>
        <strain evidence="8 16">KLR3006</strain>
    </source>
</reference>
<dbReference type="Proteomes" id="UP000194286">
    <property type="component" value="Unassembled WGS sequence"/>
</dbReference>
<evidence type="ECO:0000313" key="2">
    <source>
        <dbReference type="EMBL" id="MRG88682.1"/>
    </source>
</evidence>
<evidence type="ECO:0000313" key="13">
    <source>
        <dbReference type="Proteomes" id="UP000027731"/>
    </source>
</evidence>
<evidence type="ECO:0000313" key="1">
    <source>
        <dbReference type="EMBL" id="KEK14657.1"/>
    </source>
</evidence>
<dbReference type="EMBL" id="NGPL01000020">
    <property type="protein sequence ID" value="OYS69903.1"/>
    <property type="molecule type" value="Genomic_DNA"/>
</dbReference>
<comment type="caution">
    <text evidence="1">The sequence shown here is derived from an EMBL/GenBank/DDBJ whole genome shotgun (WGS) entry which is preliminary data.</text>
</comment>
<evidence type="ECO:0000313" key="8">
    <source>
        <dbReference type="EMBL" id="OTA86333.1"/>
    </source>
</evidence>
<dbReference type="OrthoDB" id="2322683at2"/>
<dbReference type="Proteomes" id="UP000216122">
    <property type="component" value="Unassembled WGS sequence"/>
</dbReference>
<evidence type="ECO:0000313" key="14">
    <source>
        <dbReference type="Proteomes" id="UP000184174"/>
    </source>
</evidence>
<reference evidence="9" key="6">
    <citation type="submission" date="2017-05" db="EMBL/GenBank/DDBJ databases">
        <authorList>
            <person name="Song R."/>
            <person name="Chenine A.L."/>
            <person name="Ruprecht R.M."/>
        </authorList>
    </citation>
    <scope>NUCLEOTIDE SEQUENCE [LARGE SCALE GENOMIC DNA]</scope>
    <source>
        <strain evidence="10">103v</strain>
        <strain evidence="9">114h</strain>
    </source>
</reference>
<reference evidence="18 19" key="7">
    <citation type="submission" date="2017-05" db="EMBL/GenBank/DDBJ databases">
        <authorList>
            <person name="Lin X.B."/>
            <person name="Stothard P."/>
            <person name="Tasseva G."/>
            <person name="Walter J."/>
        </authorList>
    </citation>
    <scope>NUCLEOTIDE SEQUENCE [LARGE SCALE GENOMIC DNA]</scope>
    <source>
        <strain evidence="19">103v</strain>
        <strain evidence="18">114h</strain>
    </source>
</reference>
<evidence type="ECO:0000313" key="11">
    <source>
        <dbReference type="EMBL" id="PTV05404.1"/>
    </source>
</evidence>
<evidence type="ECO:0000313" key="10">
    <source>
        <dbReference type="EMBL" id="OYT04080.1"/>
    </source>
</evidence>
<dbReference type="Proteomes" id="UP000244083">
    <property type="component" value="Unassembled WGS sequence"/>
</dbReference>
<dbReference type="EMBL" id="WJNA01000008">
    <property type="protein sequence ID" value="MRH08793.1"/>
    <property type="molecule type" value="Genomic_DNA"/>
</dbReference>
<reference evidence="5 14" key="4">
    <citation type="submission" date="2016-10" db="EMBL/GenBank/DDBJ databases">
        <title>Genome sequence of Lactobacillus reuteri 121, a source of glucan and fructan exopolysaccharides.</title>
        <authorList>
            <person name="Gangoiti J."/>
            <person name="Lammerts Van Bueren A."/>
            <person name="Dijkhuizen L."/>
        </authorList>
    </citation>
    <scope>NUCLEOTIDE SEQUENCE [LARGE SCALE GENOMIC DNA]</scope>
    <source>
        <strain evidence="5 14">121</strain>
    </source>
</reference>
<organism evidence="1 13">
    <name type="scientific">Limosilactobacillus reuteri</name>
    <name type="common">Lactobacillus reuteri</name>
    <dbReference type="NCBI Taxonomy" id="1598"/>
    <lineage>
        <taxon>Bacteria</taxon>
        <taxon>Bacillati</taxon>
        <taxon>Bacillota</taxon>
        <taxon>Bacilli</taxon>
        <taxon>Lactobacillales</taxon>
        <taxon>Lactobacillaceae</taxon>
        <taxon>Limosilactobacillus</taxon>
    </lineage>
</organism>
<evidence type="ECO:0000313" key="7">
    <source>
        <dbReference type="EMBL" id="OTA80391.1"/>
    </source>
</evidence>
<dbReference type="PATRIC" id="fig|1598.90.peg.1819"/>
<dbReference type="Proteomes" id="UP000472879">
    <property type="component" value="Unassembled WGS sequence"/>
</dbReference>
<proteinExistence type="predicted"/>
<dbReference type="Proteomes" id="UP000276940">
    <property type="component" value="Unassembled WGS sequence"/>
</dbReference>
<reference evidence="4 24" key="13">
    <citation type="submission" date="2020-04" db="EMBL/GenBank/DDBJ databases">
        <authorList>
            <person name="Hitch T.C.A."/>
            <person name="Wylensek D."/>
            <person name="Clavel T."/>
        </authorList>
    </citation>
    <scope>NUCLEOTIDE SEQUENCE [LARGE SCALE GENOMIC DNA]</scope>
    <source>
        <strain evidence="4 24">WCA-386-APC-4I</strain>
    </source>
</reference>
<evidence type="ECO:0000313" key="15">
    <source>
        <dbReference type="Proteomes" id="UP000189795"/>
    </source>
</evidence>
<evidence type="ECO:0000313" key="20">
    <source>
        <dbReference type="Proteomes" id="UP000244083"/>
    </source>
</evidence>
<dbReference type="EMBL" id="JOSX01000020">
    <property type="protein sequence ID" value="KEK14657.1"/>
    <property type="molecule type" value="Genomic_DNA"/>
</dbReference>
<reference evidence="12 21" key="10">
    <citation type="journal article" date="2018" name="J Appl Environ Microbiol">
        <title>The gut symbionts Lactobacillus reuteri R2lc and 2010 encode a polyketide synthase cluster that activates the mammalian aryl-hydrocarbon receptor.</title>
        <authorList>
            <person name="Ozcam M."/>
            <person name="Roos S."/>
            <person name="Van Pijkeren J.P."/>
        </authorList>
    </citation>
    <scope>NUCLEOTIDE SEQUENCE [LARGE SCALE GENOMIC DNA]</scope>
    <source>
        <strain evidence="12 21">R2lc</strain>
    </source>
</reference>
<evidence type="ECO:0000313" key="21">
    <source>
        <dbReference type="Proteomes" id="UP000276940"/>
    </source>
</evidence>
<evidence type="ECO:0000313" key="6">
    <source>
        <dbReference type="EMBL" id="OPG89100.1"/>
    </source>
</evidence>
<dbReference type="EMBL" id="JABAFN010000002">
    <property type="protein sequence ID" value="NME21381.1"/>
    <property type="molecule type" value="Genomic_DNA"/>
</dbReference>
<evidence type="ECO:0000313" key="23">
    <source>
        <dbReference type="Proteomes" id="UP000472879"/>
    </source>
</evidence>
<reference evidence="22 23" key="12">
    <citation type="submission" date="2019-11" db="EMBL/GenBank/DDBJ databases">
        <title>Draft genome sequence of 12 host-associated Lactobacillus reuteri rodent strains.</title>
        <authorList>
            <person name="Zhang S."/>
            <person name="Ozcam M."/>
            <person name="Van Pijkeren J.P."/>
        </authorList>
    </citation>
    <scope>NUCLEOTIDE SEQUENCE [LARGE SCALE GENOMIC DNA]</scope>
    <source>
        <strain evidence="3 23">Lr4020</strain>
        <strain evidence="2 22">N4I</strain>
    </source>
</reference>
<reference evidence="11" key="9">
    <citation type="journal article" date="2018" name="Genome Announc.">
        <title>Fifty-Six Draft Genome Sequences of 10 Lactobacillus Species from 22 Commercial Dietary Supplements.</title>
        <authorList>
            <person name="Gangiredla J."/>
            <person name="Barnaba T.J."/>
            <person name="Mammel M.K."/>
            <person name="Lacher D.W."/>
            <person name="Elkins C.A."/>
            <person name="Lampel K.A."/>
            <person name="Whitehouse C.A."/>
            <person name="Tartera C."/>
        </authorList>
    </citation>
    <scope>NUCLEOTIDE SEQUENCE</scope>
    <source>
        <strain evidence="11">DS12_10</strain>
    </source>
</reference>
<dbReference type="EMBL" id="MIMV01000178">
    <property type="protein sequence ID" value="OTA86333.1"/>
    <property type="molecule type" value="Genomic_DNA"/>
</dbReference>
<dbReference type="Proteomes" id="UP000189795">
    <property type="component" value="Unassembled WGS sequence"/>
</dbReference>
<evidence type="ECO:0000313" key="4">
    <source>
        <dbReference type="EMBL" id="NME21381.1"/>
    </source>
</evidence>
<dbReference type="Proteomes" id="UP000184174">
    <property type="component" value="Unassembled WGS sequence"/>
</dbReference>
<reference evidence="1 13" key="1">
    <citation type="submission" date="2014-06" db="EMBL/GenBank/DDBJ databases">
        <title>Genetic determinant of reutericyclin biosynthesis of Lactobacillus reuteri.</title>
        <authorList>
            <person name="Lin X."/>
            <person name="Duar R."/>
            <person name="Walter J."/>
            <person name="Gaenzle M."/>
        </authorList>
    </citation>
    <scope>NUCLEOTIDE SEQUENCE [LARGE SCALE GENOMIC DNA]</scope>
    <source>
        <strain evidence="1 13">LTH2584</strain>
    </source>
</reference>
<dbReference type="EMBL" id="WJND01000002">
    <property type="protein sequence ID" value="MRG88682.1"/>
    <property type="molecule type" value="Genomic_DNA"/>
</dbReference>
<reference evidence="20" key="11">
    <citation type="submission" date="2018-04" db="EMBL/GenBank/DDBJ databases">
        <title>Draft Genome Sequences of 10 Lactobacillus Species from 22 Commercial Probiotic Products.</title>
        <authorList>
            <person name="Gangiredla J."/>
            <person name="Barnaba T.J."/>
            <person name="Mammel M.K."/>
            <person name="Lacher D.W."/>
            <person name="Elkins C.A."/>
            <person name="Lampel K.A."/>
            <person name="Whitehouse C.A."/>
            <person name="Tartera C."/>
        </authorList>
    </citation>
    <scope>NUCLEOTIDE SEQUENCE [LARGE SCALE GENOMIC DNA]</scope>
    <source>
        <strain evidence="20">DS12_10</strain>
    </source>
</reference>
<evidence type="ECO:0000313" key="22">
    <source>
        <dbReference type="Proteomes" id="UP000460207"/>
    </source>
</evidence>
<dbReference type="Proteomes" id="UP000215747">
    <property type="component" value="Unassembled WGS sequence"/>
</dbReference>
<dbReference type="EMBL" id="MKQH01000014">
    <property type="protein sequence ID" value="OJI10203.1"/>
    <property type="molecule type" value="Genomic_DNA"/>
</dbReference>
<evidence type="ECO:0000313" key="18">
    <source>
        <dbReference type="Proteomes" id="UP000215747"/>
    </source>
</evidence>
<reference evidence="18 19" key="8">
    <citation type="submission" date="2017-09" db="EMBL/GenBank/DDBJ databases">
        <title>Tripartite evolution among Lactobacillus johnsonii, Lactobacillus taiwanensis, Lactobacillus reuteri and their rodent host.</title>
        <authorList>
            <person name="Wang T."/>
            <person name="Knowles S."/>
            <person name="Cheng C."/>
        </authorList>
    </citation>
    <scope>NUCLEOTIDE SEQUENCE [LARGE SCALE GENOMIC DNA]</scope>
    <source>
        <strain evidence="10 19">103v</strain>
        <strain evidence="9 18">114h</strain>
    </source>
</reference>
<evidence type="ECO:0000313" key="24">
    <source>
        <dbReference type="Proteomes" id="UP000587270"/>
    </source>
</evidence>
<dbReference type="EMBL" id="PTLS01000038">
    <property type="protein sequence ID" value="RMX24734.1"/>
    <property type="molecule type" value="Genomic_DNA"/>
</dbReference>
<reference evidence="6 15" key="5">
    <citation type="submission" date="2017-03" db="EMBL/GenBank/DDBJ databases">
        <title>Antibiotic resistance of probiotic microorganisms.</title>
        <authorList>
            <person name="Sanudo A.I."/>
            <person name="Olivares M."/>
            <person name="Banuelos O."/>
        </authorList>
    </citation>
    <scope>NUCLEOTIDE SEQUENCE [LARGE SCALE GENOMIC DNA]</scope>
    <source>
        <strain evidence="6 15">CECT8605</strain>
    </source>
</reference>
<gene>
    <name evidence="6" type="ORF">B5D07_01940</name>
    <name evidence="7" type="ORF">BHL82_03285</name>
    <name evidence="8" type="ORF">BHL83_05430</name>
    <name evidence="5" type="ORF">BJI45_06255</name>
    <name evidence="12" type="ORF">C5O77_07800</name>
    <name evidence="9" type="ORF">CBF96_03770</name>
    <name evidence="10" type="ORF">CBG21_03590</name>
    <name evidence="11" type="ORF">DB325_01500</name>
    <name evidence="2" type="ORF">GIX76_01485</name>
    <name evidence="3" type="ORF">GIX81_04885</name>
    <name evidence="4" type="ORF">HF865_01370</name>
    <name evidence="1" type="ORF">LR3_02330</name>
</gene>
<dbReference type="EMBL" id="MWVS01000027">
    <property type="protein sequence ID" value="OPG89100.1"/>
    <property type="molecule type" value="Genomic_DNA"/>
</dbReference>
<dbReference type="Proteomes" id="UP000027731">
    <property type="component" value="Unassembled WGS sequence"/>
</dbReference>
<evidence type="ECO:0000313" key="19">
    <source>
        <dbReference type="Proteomes" id="UP000216122"/>
    </source>
</evidence>
<evidence type="ECO:0000313" key="12">
    <source>
        <dbReference type="EMBL" id="RMX24734.1"/>
    </source>
</evidence>